<accession>A0A4U8V518</accession>
<comment type="caution">
    <text evidence="1">The sequence shown here is derived from an EMBL/GenBank/DDBJ whole genome shotgun (WGS) entry which is preliminary data.</text>
</comment>
<reference evidence="1" key="1">
    <citation type="submission" date="2013-11" db="EMBL/GenBank/DDBJ databases">
        <authorList>
            <person name="Sternberg P."/>
            <person name="Dillman A."/>
            <person name="Macchietto M."/>
        </authorList>
    </citation>
    <scope>NUCLEOTIDE SEQUENCE</scope>
    <source>
        <strain evidence="1">ALL</strain>
    </source>
</reference>
<evidence type="ECO:0000313" key="1">
    <source>
        <dbReference type="EMBL" id="TMS40144.1"/>
    </source>
</evidence>
<organism evidence="1">
    <name type="scientific">Steinernema carpocapsae</name>
    <name type="common">Entomopathogenic nematode</name>
    <dbReference type="NCBI Taxonomy" id="34508"/>
    <lineage>
        <taxon>Eukaryota</taxon>
        <taxon>Metazoa</taxon>
        <taxon>Ecdysozoa</taxon>
        <taxon>Nematoda</taxon>
        <taxon>Chromadorea</taxon>
        <taxon>Rhabditida</taxon>
        <taxon>Tylenchina</taxon>
        <taxon>Panagrolaimomorpha</taxon>
        <taxon>Strongyloidoidea</taxon>
        <taxon>Steinernematidae</taxon>
        <taxon>Steinernema</taxon>
    </lineage>
</organism>
<protein>
    <submittedName>
        <fullName evidence="1">Uncharacterized protein</fullName>
    </submittedName>
</protein>
<proteinExistence type="predicted"/>
<dbReference type="EMBL" id="AZBU02000001">
    <property type="protein sequence ID" value="TMS40144.1"/>
    <property type="molecule type" value="Genomic_DNA"/>
</dbReference>
<dbReference type="AlphaFoldDB" id="A0A4U8V518"/>
<sequence>MTPAPPGHVKGFDDYFWSNNVNSDNAYRQYVLCTSHSTVELTNIATYLTYTKVNPVYGDLLQKDTGRSPLAEIQQTEIQTKGGAQLKFLFKSSLKDMYEYTEANDQGAFKVLGYMENLRNRRVPPRMRSCP</sequence>
<name>A0A4U8V518_STECR</name>
<reference evidence="1" key="3">
    <citation type="journal article" date="2019" name="G3 (Bethesda)">
        <title>Hybrid Assembly of the Genome of the Entomopathogenic Nematode Steinernema carpocapsae Identifies the X-Chromosome.</title>
        <authorList>
            <person name="Serra L."/>
            <person name="Macchietto M."/>
            <person name="Macias-Munoz A."/>
            <person name="McGill C.J."/>
            <person name="Rodriguez I.M."/>
            <person name="Rodriguez B."/>
            <person name="Murad R."/>
            <person name="Mortazavi A."/>
        </authorList>
    </citation>
    <scope>NUCLEOTIDE SEQUENCE [LARGE SCALE GENOMIC DNA]</scope>
    <source>
        <strain evidence="1">ALL</strain>
    </source>
</reference>
<gene>
    <name evidence="1" type="ORF">L596_006563</name>
</gene>
<reference evidence="1" key="2">
    <citation type="journal article" date="2015" name="Genome Biol.">
        <title>Comparative genomics of Steinernema reveals deeply conserved gene regulatory networks.</title>
        <authorList>
            <person name="Dillman A.R."/>
            <person name="Macchietto M."/>
            <person name="Porter C.F."/>
            <person name="Rogers A."/>
            <person name="Williams B."/>
            <person name="Antoshechkin I."/>
            <person name="Lee M.M."/>
            <person name="Goodwin Z."/>
            <person name="Lu X."/>
            <person name="Lewis E.E."/>
            <person name="Goodrich-Blair H."/>
            <person name="Stock S.P."/>
            <person name="Adams B.J."/>
            <person name="Sternberg P.W."/>
            <person name="Mortazavi A."/>
        </authorList>
    </citation>
    <scope>NUCLEOTIDE SEQUENCE [LARGE SCALE GENOMIC DNA]</scope>
    <source>
        <strain evidence="1">ALL</strain>
    </source>
</reference>